<gene>
    <name evidence="1" type="ORF">MCOS_LOCUS1404</name>
</gene>
<dbReference type="CDD" id="cd20237">
    <property type="entry name" value="PFM_LIN24-like"/>
    <property type="match status" value="1"/>
</dbReference>
<dbReference type="STRING" id="53468.A0A0R3U450"/>
<dbReference type="PANTHER" id="PTHR39369">
    <property type="entry name" value="LIN-24 (TWENTY-FOUR) LIKE"/>
    <property type="match status" value="1"/>
</dbReference>
<reference evidence="1 2" key="1">
    <citation type="submission" date="2018-10" db="EMBL/GenBank/DDBJ databases">
        <authorList>
            <consortium name="Pathogen Informatics"/>
        </authorList>
    </citation>
    <scope>NUCLEOTIDE SEQUENCE [LARGE SCALE GENOMIC DNA]</scope>
</reference>
<dbReference type="OrthoDB" id="9977517at2759"/>
<organism evidence="3">
    <name type="scientific">Mesocestoides corti</name>
    <name type="common">Flatworm</name>
    <dbReference type="NCBI Taxonomy" id="53468"/>
    <lineage>
        <taxon>Eukaryota</taxon>
        <taxon>Metazoa</taxon>
        <taxon>Spiralia</taxon>
        <taxon>Lophotrochozoa</taxon>
        <taxon>Platyhelminthes</taxon>
        <taxon>Cestoda</taxon>
        <taxon>Eucestoda</taxon>
        <taxon>Cyclophyllidea</taxon>
        <taxon>Mesocestoididae</taxon>
        <taxon>Mesocestoides</taxon>
    </lineage>
</organism>
<reference evidence="3" key="2">
    <citation type="submission" date="2019-11" db="UniProtKB">
        <authorList>
            <consortium name="WormBaseParasite"/>
        </authorList>
    </citation>
    <scope>IDENTIFICATION</scope>
</reference>
<dbReference type="WBParaSite" id="MCU_006104-RA">
    <property type="protein sequence ID" value="MCU_006104-RA"/>
    <property type="gene ID" value="MCU_006104"/>
</dbReference>
<evidence type="ECO:0000313" key="3">
    <source>
        <dbReference type="WBParaSite" id="MCU_006104-RA"/>
    </source>
</evidence>
<dbReference type="EMBL" id="UXSR01000174">
    <property type="protein sequence ID" value="VDD75401.1"/>
    <property type="molecule type" value="Genomic_DNA"/>
</dbReference>
<dbReference type="SUPFAM" id="SSF56973">
    <property type="entry name" value="Aerolisin/ETX pore-forming domain"/>
    <property type="match status" value="1"/>
</dbReference>
<name>A0A0R3U450_MESCO</name>
<accession>A0A0R3U450</accession>
<proteinExistence type="predicted"/>
<sequence length="279" mass="31512">MAEATLPAARKEAELFDLTAVVKAWAINSFYAAADKKQKKLKVTEIEFKVIWDDVVCWSEPPTFTDSHSVQLPKCHALFSTSYRNKTDGVQEYNFRTDRSTRSTAEIEITKGFTAHRELGVKFQLPNQVLEANAGFSKEISLSKTIHQCFEEEMTWGIDTRVEVQPKSTANVEVNIIEQRMTCQFAVDTRMRGRVRAICLECKRNNAFLMSIEADLGEVVKAHLDKRQPSSTPKLTNVKVEDGTPKTVVITTEGRCAFRFGVKQDVEVNQIAAPYPNEN</sequence>
<evidence type="ECO:0000313" key="1">
    <source>
        <dbReference type="EMBL" id="VDD75401.1"/>
    </source>
</evidence>
<protein>
    <submittedName>
        <fullName evidence="3">Vitellogenin domain-containing protein</fullName>
    </submittedName>
</protein>
<dbReference type="Gene3D" id="2.170.15.10">
    <property type="entry name" value="Proaerolysin, chain A, domain 3"/>
    <property type="match status" value="1"/>
</dbReference>
<dbReference type="PANTHER" id="PTHR39369:SF6">
    <property type="entry name" value="LIN-24 (TWENTY-FOUR) LIKE"/>
    <property type="match status" value="1"/>
</dbReference>
<dbReference type="AlphaFoldDB" id="A0A0R3U450"/>
<dbReference type="Proteomes" id="UP000267029">
    <property type="component" value="Unassembled WGS sequence"/>
</dbReference>
<evidence type="ECO:0000313" key="2">
    <source>
        <dbReference type="Proteomes" id="UP000267029"/>
    </source>
</evidence>
<keyword evidence="2" id="KW-1185">Reference proteome</keyword>